<dbReference type="GO" id="GO:0000287">
    <property type="term" value="F:magnesium ion binding"/>
    <property type="evidence" value="ECO:0007669"/>
    <property type="project" value="UniProtKB-UniRule"/>
</dbReference>
<proteinExistence type="inferred from homology"/>
<dbReference type="InterPro" id="IPR006203">
    <property type="entry name" value="GHMP_knse_ATP-bd_CS"/>
</dbReference>
<keyword evidence="6 14" id="KW-0808">Transferase</keyword>
<dbReference type="HOGENOM" id="CLU_017814_0_0_2"/>
<feature type="domain" description="GHMP kinase C-terminal" evidence="16">
    <location>
        <begin position="274"/>
        <end position="344"/>
    </location>
</feature>
<keyword evidence="11 14" id="KW-0443">Lipid metabolism</keyword>
<keyword evidence="7 14" id="KW-0547">Nucleotide-binding</keyword>
<dbReference type="InterPro" id="IPR014721">
    <property type="entry name" value="Ribsml_uS5_D2-typ_fold_subgr"/>
</dbReference>
<dbReference type="PRINTS" id="PR00959">
    <property type="entry name" value="MEVGALKINASE"/>
</dbReference>
<dbReference type="PANTHER" id="PTHR43290:SF2">
    <property type="entry name" value="MEVALONATE KINASE"/>
    <property type="match status" value="1"/>
</dbReference>
<dbReference type="HAMAP" id="MF_00217">
    <property type="entry name" value="Mevalonate_kinase"/>
    <property type="match status" value="1"/>
</dbReference>
<name>A6UV36_META3</name>
<evidence type="ECO:0000259" key="16">
    <source>
        <dbReference type="Pfam" id="PF08544"/>
    </source>
</evidence>
<dbReference type="InterPro" id="IPR006205">
    <property type="entry name" value="Mev_gal_kin"/>
</dbReference>
<evidence type="ECO:0000256" key="14">
    <source>
        <dbReference type="HAMAP-Rule" id="MF_00217"/>
    </source>
</evidence>
<dbReference type="PANTHER" id="PTHR43290">
    <property type="entry name" value="MEVALONATE KINASE"/>
    <property type="match status" value="1"/>
</dbReference>
<dbReference type="Pfam" id="PF00288">
    <property type="entry name" value="GHMP_kinases_N"/>
    <property type="match status" value="1"/>
</dbReference>
<organism evidence="17 18">
    <name type="scientific">Methanococcus aeolicus (strain ATCC BAA-1280 / DSM 17508 / OCM 812 / Nankai-3)</name>
    <dbReference type="NCBI Taxonomy" id="419665"/>
    <lineage>
        <taxon>Archaea</taxon>
        <taxon>Methanobacteriati</taxon>
        <taxon>Methanobacteriota</taxon>
        <taxon>Methanomada group</taxon>
        <taxon>Methanococci</taxon>
        <taxon>Methanococcales</taxon>
        <taxon>Methanococcaceae</taxon>
        <taxon>Methanococcus</taxon>
    </lineage>
</organism>
<protein>
    <recommendedName>
        <fullName evidence="3 14">Mevalonate kinase</fullName>
        <shortName evidence="14">MK</shortName>
        <shortName evidence="14">MVK</shortName>
        <ecNumber evidence="3 14">2.7.1.36</ecNumber>
    </recommendedName>
</protein>
<sequence>MNNIGNINNIKYDGNNNDSKITTIETPSKVILFGEHAVVGGYMALSMAVDLKISGLLECYDYIINNQQPTTPEPIIIDLIDLNKKVEINPQDILNINLSNYDNDLKYVASTLKNTVNYLMDKNLMKLNPINNNIKPFKLTITSNIPISCGLGSSASIIITIIKSILTVHNLILSKEEISKIAYTVEKEVQGIASITDTSTIIYGGALKIKDNKIKPIENNDFNNLLAGCQFLIVHSERRIKKTAELVNEVAKHPQKRQIFKQIGEIVEKAEFVKNKEELGKLMVENHKLLNKLGVSTEKLNKIVEIGQKLGYGAKLSGAGGGGIAIILINENKKEDLLNELNDLGVLGIYDCIIKY</sequence>
<evidence type="ECO:0000256" key="3">
    <source>
        <dbReference type="ARBA" id="ARBA00012103"/>
    </source>
</evidence>
<comment type="function">
    <text evidence="14">Catalyzes the phosphorylation of (R)-mevalonate (MVA) to (R)-mevalonate 5-phosphate (MVAP). Functions in the mevalonate (MVA) pathway leading to isopentenyl diphosphate (IPP), a key precursor for the biosynthesis of isoprenoid compounds such as archaeal membrane lipids.</text>
</comment>
<evidence type="ECO:0000256" key="12">
    <source>
        <dbReference type="ARBA" id="ARBA00023229"/>
    </source>
</evidence>
<evidence type="ECO:0000256" key="4">
    <source>
        <dbReference type="ARBA" id="ARBA00022490"/>
    </source>
</evidence>
<evidence type="ECO:0000256" key="5">
    <source>
        <dbReference type="ARBA" id="ARBA00022516"/>
    </source>
</evidence>
<comment type="similarity">
    <text evidence="2 14">Belongs to the GHMP kinase family. Mevalonate kinase subfamily.</text>
</comment>
<dbReference type="InterPro" id="IPR006204">
    <property type="entry name" value="GHMP_kinase_N_dom"/>
</dbReference>
<dbReference type="KEGG" id="mae:Maeo_0775"/>
<dbReference type="eggNOG" id="arCOG01028">
    <property type="taxonomic scope" value="Archaea"/>
</dbReference>
<dbReference type="GO" id="GO:0005829">
    <property type="term" value="C:cytosol"/>
    <property type="evidence" value="ECO:0007669"/>
    <property type="project" value="TreeGrafter"/>
</dbReference>
<evidence type="ECO:0000313" key="17">
    <source>
        <dbReference type="EMBL" id="ABR56358.1"/>
    </source>
</evidence>
<evidence type="ECO:0000256" key="7">
    <source>
        <dbReference type="ARBA" id="ARBA00022741"/>
    </source>
</evidence>
<dbReference type="Gene3D" id="3.30.70.890">
    <property type="entry name" value="GHMP kinase, C-terminal domain"/>
    <property type="match status" value="1"/>
</dbReference>
<feature type="binding site" evidence="14">
    <location>
        <begin position="146"/>
        <end position="156"/>
    </location>
    <ligand>
        <name>ATP</name>
        <dbReference type="ChEBI" id="CHEBI:30616"/>
    </ligand>
</feature>
<comment type="cofactor">
    <cofactor evidence="14">
        <name>Mg(2+)</name>
        <dbReference type="ChEBI" id="CHEBI:18420"/>
    </cofactor>
</comment>
<dbReference type="InterPro" id="IPR036554">
    <property type="entry name" value="GHMP_kinase_C_sf"/>
</dbReference>
<gene>
    <name evidence="14" type="primary">mvk</name>
    <name evidence="17" type="ordered locus">Maeo_0775</name>
</gene>
<keyword evidence="18" id="KW-1185">Reference proteome</keyword>
<keyword evidence="8 14" id="KW-0418">Kinase</keyword>
<dbReference type="AlphaFoldDB" id="A6UV36"/>
<dbReference type="STRING" id="419665.Maeo_0775"/>
<dbReference type="UniPathway" id="UPA00057">
    <property type="reaction ID" value="UER00098"/>
</dbReference>
<comment type="subunit">
    <text evidence="14">Homodimer.</text>
</comment>
<evidence type="ECO:0000256" key="10">
    <source>
        <dbReference type="ARBA" id="ARBA00022842"/>
    </source>
</evidence>
<evidence type="ECO:0000256" key="11">
    <source>
        <dbReference type="ARBA" id="ARBA00023098"/>
    </source>
</evidence>
<dbReference type="EMBL" id="CP000743">
    <property type="protein sequence ID" value="ABR56358.1"/>
    <property type="molecule type" value="Genomic_DNA"/>
</dbReference>
<evidence type="ECO:0000256" key="2">
    <source>
        <dbReference type="ARBA" id="ARBA00006495"/>
    </source>
</evidence>
<evidence type="ECO:0000256" key="9">
    <source>
        <dbReference type="ARBA" id="ARBA00022840"/>
    </source>
</evidence>
<comment type="catalytic activity">
    <reaction evidence="14">
        <text>(R)-mevalonate + ATP = (R)-5-phosphomevalonate + ADP + H(+)</text>
        <dbReference type="Rhea" id="RHEA:17065"/>
        <dbReference type="ChEBI" id="CHEBI:15378"/>
        <dbReference type="ChEBI" id="CHEBI:30616"/>
        <dbReference type="ChEBI" id="CHEBI:36464"/>
        <dbReference type="ChEBI" id="CHEBI:58146"/>
        <dbReference type="ChEBI" id="CHEBI:456216"/>
        <dbReference type="EC" id="2.7.1.36"/>
    </reaction>
</comment>
<dbReference type="GO" id="GO:0004496">
    <property type="term" value="F:mevalonate kinase activity"/>
    <property type="evidence" value="ECO:0007669"/>
    <property type="project" value="UniProtKB-UniRule"/>
</dbReference>
<dbReference type="InterPro" id="IPR020568">
    <property type="entry name" value="Ribosomal_Su5_D2-typ_SF"/>
</dbReference>
<evidence type="ECO:0000256" key="8">
    <source>
        <dbReference type="ARBA" id="ARBA00022777"/>
    </source>
</evidence>
<comment type="pathway">
    <text evidence="13 14">Isoprenoid biosynthesis; isopentenyl diphosphate biosynthesis via mevalonate pathway; isopentenyl diphosphate from (R)-mevalonate: step 1/3.</text>
</comment>
<accession>A6UV36</accession>
<dbReference type="EC" id="2.7.1.36" evidence="3 14"/>
<dbReference type="Gene3D" id="3.30.230.10">
    <property type="match status" value="1"/>
</dbReference>
<dbReference type="InterPro" id="IPR022937">
    <property type="entry name" value="Mevalonate_kinase_arc"/>
</dbReference>
<feature type="active site" description="Proton acceptor" evidence="14">
    <location>
        <position position="197"/>
    </location>
</feature>
<evidence type="ECO:0000256" key="13">
    <source>
        <dbReference type="ARBA" id="ARBA00029438"/>
    </source>
</evidence>
<dbReference type="PROSITE" id="PS00627">
    <property type="entry name" value="GHMP_KINASES_ATP"/>
    <property type="match status" value="1"/>
</dbReference>
<reference evidence="17" key="1">
    <citation type="submission" date="2007-06" db="EMBL/GenBank/DDBJ databases">
        <title>Complete sequence of Methanococcus aeolicus Nankai-3.</title>
        <authorList>
            <consortium name="US DOE Joint Genome Institute"/>
            <person name="Copeland A."/>
            <person name="Lucas S."/>
            <person name="Lapidus A."/>
            <person name="Barry K."/>
            <person name="Glavina del Rio T."/>
            <person name="Dalin E."/>
            <person name="Tice H."/>
            <person name="Pitluck S."/>
            <person name="Chain P."/>
            <person name="Malfatti S."/>
            <person name="Shin M."/>
            <person name="Vergez L."/>
            <person name="Schmutz J."/>
            <person name="Larimer F."/>
            <person name="Land M."/>
            <person name="Hauser L."/>
            <person name="Kyrpides N."/>
            <person name="Lykidis A."/>
            <person name="Sieprawska-Lupa M."/>
            <person name="Whitman W.B."/>
            <person name="Richardson P."/>
        </authorList>
    </citation>
    <scope>NUCLEOTIDE SEQUENCE [LARGE SCALE GENOMIC DNA]</scope>
    <source>
        <strain evidence="17">Nankai-3</strain>
    </source>
</reference>
<dbReference type="NCBIfam" id="TIGR00549">
    <property type="entry name" value="mevalon_kin"/>
    <property type="match status" value="1"/>
</dbReference>
<keyword evidence="5 14" id="KW-0444">Lipid biosynthesis</keyword>
<keyword evidence="4 14" id="KW-0963">Cytoplasm</keyword>
<dbReference type="GeneID" id="5327262"/>
<keyword evidence="9 14" id="KW-0067">ATP-binding</keyword>
<keyword evidence="12 14" id="KW-0414">Isoprene biosynthesis</keyword>
<dbReference type="GO" id="GO:0019287">
    <property type="term" value="P:isopentenyl diphosphate biosynthetic process, mevalonate pathway"/>
    <property type="evidence" value="ECO:0007669"/>
    <property type="project" value="UniProtKB-UniRule"/>
</dbReference>
<keyword evidence="10 14" id="KW-0460">Magnesium</keyword>
<dbReference type="GO" id="GO:0005524">
    <property type="term" value="F:ATP binding"/>
    <property type="evidence" value="ECO:0007669"/>
    <property type="project" value="UniProtKB-UniRule"/>
</dbReference>
<evidence type="ECO:0000313" key="18">
    <source>
        <dbReference type="Proteomes" id="UP000001106"/>
    </source>
</evidence>
<dbReference type="InterPro" id="IPR013750">
    <property type="entry name" value="GHMP_kinase_C_dom"/>
</dbReference>
<feature type="domain" description="GHMP kinase N-terminal" evidence="15">
    <location>
        <begin position="128"/>
        <end position="205"/>
    </location>
</feature>
<dbReference type="RefSeq" id="WP_011973490.1">
    <property type="nucleotide sequence ID" value="NC_009635.1"/>
</dbReference>
<evidence type="ECO:0000256" key="1">
    <source>
        <dbReference type="ARBA" id="ARBA00004496"/>
    </source>
</evidence>
<dbReference type="SUPFAM" id="SSF55060">
    <property type="entry name" value="GHMP Kinase, C-terminal domain"/>
    <property type="match status" value="1"/>
</dbReference>
<evidence type="ECO:0000256" key="6">
    <source>
        <dbReference type="ARBA" id="ARBA00022679"/>
    </source>
</evidence>
<dbReference type="Proteomes" id="UP000001106">
    <property type="component" value="Chromosome"/>
</dbReference>
<comment type="subcellular location">
    <subcellularLocation>
        <location evidence="1 14">Cytoplasm</location>
    </subcellularLocation>
</comment>
<evidence type="ECO:0000259" key="15">
    <source>
        <dbReference type="Pfam" id="PF00288"/>
    </source>
</evidence>
<dbReference type="Pfam" id="PF08544">
    <property type="entry name" value="GHMP_kinases_C"/>
    <property type="match status" value="1"/>
</dbReference>
<dbReference type="SUPFAM" id="SSF54211">
    <property type="entry name" value="Ribosomal protein S5 domain 2-like"/>
    <property type="match status" value="1"/>
</dbReference>